<evidence type="ECO:0000313" key="2">
    <source>
        <dbReference type="Proteomes" id="UP000596660"/>
    </source>
</evidence>
<organism evidence="1 2">
    <name type="scientific">Chenopodium quinoa</name>
    <name type="common">Quinoa</name>
    <dbReference type="NCBI Taxonomy" id="63459"/>
    <lineage>
        <taxon>Eukaryota</taxon>
        <taxon>Viridiplantae</taxon>
        <taxon>Streptophyta</taxon>
        <taxon>Embryophyta</taxon>
        <taxon>Tracheophyta</taxon>
        <taxon>Spermatophyta</taxon>
        <taxon>Magnoliopsida</taxon>
        <taxon>eudicotyledons</taxon>
        <taxon>Gunneridae</taxon>
        <taxon>Pentapetalae</taxon>
        <taxon>Caryophyllales</taxon>
        <taxon>Chenopodiaceae</taxon>
        <taxon>Chenopodioideae</taxon>
        <taxon>Atripliceae</taxon>
        <taxon>Chenopodium</taxon>
    </lineage>
</organism>
<dbReference type="Gramene" id="AUR62004208-RA">
    <property type="protein sequence ID" value="AUR62004208-RA:cds"/>
    <property type="gene ID" value="AUR62004208"/>
</dbReference>
<dbReference type="RefSeq" id="XP_021748641.1">
    <property type="nucleotide sequence ID" value="XM_021892949.1"/>
</dbReference>
<proteinExistence type="predicted"/>
<name>A0A803KYU9_CHEQI</name>
<dbReference type="GeneID" id="110714438"/>
<dbReference type="SMR" id="A0A803KYU9"/>
<evidence type="ECO:0000313" key="1">
    <source>
        <dbReference type="EnsemblPlants" id="AUR62004208-RA:cds"/>
    </source>
</evidence>
<dbReference type="OMA" id="ANWSPEN"/>
<dbReference type="Gene3D" id="3.40.50.150">
    <property type="entry name" value="Vaccinia Virus protein VP39"/>
    <property type="match status" value="1"/>
</dbReference>
<protein>
    <recommendedName>
        <fullName evidence="3">S-adenosyl-L-methionine-dependent methyltransferase</fullName>
    </recommendedName>
</protein>
<dbReference type="OrthoDB" id="1920785at2759"/>
<dbReference type="AlphaFoldDB" id="A0A803KYU9"/>
<keyword evidence="2" id="KW-1185">Reference proteome</keyword>
<sequence length="222" mass="24000">MSHWSAENATRAYLRTIKMGKRGKEPDVAEFISALAGGNNAQFMVEVCGSIAGPTTLGLVAAAQQTGGRVVCILPGSTELQASKSQLSRYLDHVEFVIGDPLDLLTNQFKSADFVTIDCNIDGHEVIFKTAQKERIQGKGGALVVGYNAQHLVPSCNELGGHFLPIGEGLLISKVPKNHGIRDYNGNGLNTKRSKWVVKVDKCTGEEHVFRVTSPQQKIIQA</sequence>
<dbReference type="KEGG" id="cqi:110714438"/>
<dbReference type="PANTHER" id="PTHR33593">
    <property type="entry name" value="DUF1442 FAMILY PROTEIN"/>
    <property type="match status" value="1"/>
</dbReference>
<dbReference type="InterPro" id="IPR009902">
    <property type="entry name" value="DUF1442"/>
</dbReference>
<dbReference type="InterPro" id="IPR029063">
    <property type="entry name" value="SAM-dependent_MTases_sf"/>
</dbReference>
<evidence type="ECO:0008006" key="3">
    <source>
        <dbReference type="Google" id="ProtNLM"/>
    </source>
</evidence>
<gene>
    <name evidence="1" type="primary">LOC110714438</name>
</gene>
<dbReference type="Pfam" id="PF07279">
    <property type="entry name" value="DUF1442"/>
    <property type="match status" value="1"/>
</dbReference>
<dbReference type="EnsemblPlants" id="AUR62004208-RA">
    <property type="protein sequence ID" value="AUR62004208-RA:cds"/>
    <property type="gene ID" value="AUR62004208"/>
</dbReference>
<accession>A0A803KYU9</accession>
<reference evidence="1" key="1">
    <citation type="journal article" date="2017" name="Nature">
        <title>The genome of Chenopodium quinoa.</title>
        <authorList>
            <person name="Jarvis D.E."/>
            <person name="Ho Y.S."/>
            <person name="Lightfoot D.J."/>
            <person name="Schmoeckel S.M."/>
            <person name="Li B."/>
            <person name="Borm T.J.A."/>
            <person name="Ohyanagi H."/>
            <person name="Mineta K."/>
            <person name="Michell C.T."/>
            <person name="Saber N."/>
            <person name="Kharbatia N.M."/>
            <person name="Rupper R.R."/>
            <person name="Sharp A.R."/>
            <person name="Dally N."/>
            <person name="Boughton B.A."/>
            <person name="Woo Y.H."/>
            <person name="Gao G."/>
            <person name="Schijlen E.G.W.M."/>
            <person name="Guo X."/>
            <person name="Momin A.A."/>
            <person name="Negrao S."/>
            <person name="Al-Babili S."/>
            <person name="Gehring C."/>
            <person name="Roessner U."/>
            <person name="Jung C."/>
            <person name="Murphy K."/>
            <person name="Arold S.T."/>
            <person name="Gojobori T."/>
            <person name="van der Linden C.G."/>
            <person name="van Loo E.N."/>
            <person name="Jellen E.N."/>
            <person name="Maughan P.J."/>
            <person name="Tester M."/>
        </authorList>
    </citation>
    <scope>NUCLEOTIDE SEQUENCE [LARGE SCALE GENOMIC DNA]</scope>
    <source>
        <strain evidence="1">cv. PI 614886</strain>
    </source>
</reference>
<dbReference type="Proteomes" id="UP000596660">
    <property type="component" value="Unplaced"/>
</dbReference>
<reference evidence="1" key="2">
    <citation type="submission" date="2021-03" db="UniProtKB">
        <authorList>
            <consortium name="EnsemblPlants"/>
        </authorList>
    </citation>
    <scope>IDENTIFICATION</scope>
</reference>
<dbReference type="PANTHER" id="PTHR33593:SF3">
    <property type="entry name" value="DUF1442 FAMILY PROTEIN"/>
    <property type="match status" value="1"/>
</dbReference>